<dbReference type="AlphaFoldDB" id="A0AAU9ISC7"/>
<proteinExistence type="predicted"/>
<reference evidence="1" key="1">
    <citation type="submission" date="2021-09" db="EMBL/GenBank/DDBJ databases">
        <authorList>
            <consortium name="AG Swart"/>
            <person name="Singh M."/>
            <person name="Singh A."/>
            <person name="Seah K."/>
            <person name="Emmerich C."/>
        </authorList>
    </citation>
    <scope>NUCLEOTIDE SEQUENCE</scope>
    <source>
        <strain evidence="1">ATCC30299</strain>
    </source>
</reference>
<organism evidence="1 2">
    <name type="scientific">Blepharisma stoltei</name>
    <dbReference type="NCBI Taxonomy" id="1481888"/>
    <lineage>
        <taxon>Eukaryota</taxon>
        <taxon>Sar</taxon>
        <taxon>Alveolata</taxon>
        <taxon>Ciliophora</taxon>
        <taxon>Postciliodesmatophora</taxon>
        <taxon>Heterotrichea</taxon>
        <taxon>Heterotrichida</taxon>
        <taxon>Blepharismidae</taxon>
        <taxon>Blepharisma</taxon>
    </lineage>
</organism>
<evidence type="ECO:0000313" key="1">
    <source>
        <dbReference type="EMBL" id="CAG9316954.1"/>
    </source>
</evidence>
<accession>A0AAU9ISC7</accession>
<comment type="caution">
    <text evidence="1">The sequence shown here is derived from an EMBL/GenBank/DDBJ whole genome shotgun (WGS) entry which is preliminary data.</text>
</comment>
<name>A0AAU9ISC7_9CILI</name>
<dbReference type="EMBL" id="CAJZBQ010000017">
    <property type="protein sequence ID" value="CAG9316954.1"/>
    <property type="molecule type" value="Genomic_DNA"/>
</dbReference>
<evidence type="ECO:0000313" key="2">
    <source>
        <dbReference type="Proteomes" id="UP001162131"/>
    </source>
</evidence>
<dbReference type="Proteomes" id="UP001162131">
    <property type="component" value="Unassembled WGS sequence"/>
</dbReference>
<keyword evidence="2" id="KW-1185">Reference proteome</keyword>
<sequence length="101" mass="11153">MGCAPTLGKAKIKKMKNIEAEHTQPQLILALRSRSSSNDSESLFDFLDNRKVSLFTVREEISALEKSANPSYFASPMAANGLKEVSCNTLQEFWQGGTKVN</sequence>
<protein>
    <submittedName>
        <fullName evidence="1">Uncharacterized protein</fullName>
    </submittedName>
</protein>
<gene>
    <name evidence="1" type="ORF">BSTOLATCC_MIC17581</name>
</gene>